<accession>A0AAU9L982</accession>
<sequence length="409" mass="45096">MDFDDDMSGLQIEDLGEYFLQTDINDDWKGFSLGYTDDRHEQTHSQHQEAKAHDYETIFSCASGDGTSIHHSTSSPVTLRYNIGLEMALDSGSAKTDMATLYETQLTPVRTRLDVAMLMNQKTKDAMDFSDFSLDQHKELMALAMPKSASLVEVPTTIGDSVSDSVASHLPSLQCQHILSSDNDKLNAFNGGEPFRREVDFMTGSCYPNTCSTIASKSTNSAPSLTLEDDRGFRKKSREKMRRQEVNVKFDELIDLLGLSNRVRKSAILQEAVSTIKSLKRERDELRHDRDRLQQEVRKLATCLQYSNLGSVAAANAMTQHRIPSAQYLNQQHVTAAPSGFEAVHTHPLSIPCNPGTNCFPLCSAFSNISAQLQSYSSAPSSVSGQVTIAPKPLKPASSLLPTSAPLPR</sequence>
<evidence type="ECO:0000313" key="4">
    <source>
        <dbReference type="Proteomes" id="UP001160483"/>
    </source>
</evidence>
<dbReference type="PROSITE" id="PS50888">
    <property type="entry name" value="BHLH"/>
    <property type="match status" value="1"/>
</dbReference>
<feature type="coiled-coil region" evidence="1">
    <location>
        <begin position="269"/>
        <end position="303"/>
    </location>
</feature>
<dbReference type="GO" id="GO:0046983">
    <property type="term" value="F:protein dimerization activity"/>
    <property type="evidence" value="ECO:0007669"/>
    <property type="project" value="InterPro"/>
</dbReference>
<comment type="caution">
    <text evidence="3">The sequence shown here is derived from an EMBL/GenBank/DDBJ whole genome shotgun (WGS) entry which is preliminary data.</text>
</comment>
<dbReference type="Gene3D" id="4.10.280.10">
    <property type="entry name" value="Helix-loop-helix DNA-binding domain"/>
    <property type="match status" value="1"/>
</dbReference>
<dbReference type="Pfam" id="PF00010">
    <property type="entry name" value="HLH"/>
    <property type="match status" value="1"/>
</dbReference>
<keyword evidence="1" id="KW-0175">Coiled coil</keyword>
<evidence type="ECO:0000313" key="3">
    <source>
        <dbReference type="EMBL" id="CAH0480316.1"/>
    </source>
</evidence>
<dbReference type="SMART" id="SM00353">
    <property type="entry name" value="HLH"/>
    <property type="match status" value="1"/>
</dbReference>
<dbReference type="Proteomes" id="UP001160483">
    <property type="component" value="Unassembled WGS sequence"/>
</dbReference>
<protein>
    <recommendedName>
        <fullName evidence="2">BHLH domain-containing protein</fullName>
    </recommendedName>
</protein>
<dbReference type="CDD" id="cd19682">
    <property type="entry name" value="bHLHzip_MGA_like"/>
    <property type="match status" value="1"/>
</dbReference>
<feature type="domain" description="BHLH" evidence="2">
    <location>
        <begin position="230"/>
        <end position="279"/>
    </location>
</feature>
<evidence type="ECO:0000256" key="1">
    <source>
        <dbReference type="SAM" id="Coils"/>
    </source>
</evidence>
<dbReference type="AlphaFoldDB" id="A0AAU9L982"/>
<dbReference type="SUPFAM" id="SSF47459">
    <property type="entry name" value="HLH, helix-loop-helix DNA-binding domain"/>
    <property type="match status" value="1"/>
</dbReference>
<proteinExistence type="predicted"/>
<name>A0AAU9L982_9STRA</name>
<dbReference type="InterPro" id="IPR011598">
    <property type="entry name" value="bHLH_dom"/>
</dbReference>
<gene>
    <name evidence="3" type="ORF">PBS003_LOCUS6940</name>
</gene>
<reference evidence="3" key="1">
    <citation type="submission" date="2021-11" db="EMBL/GenBank/DDBJ databases">
        <authorList>
            <person name="Islam A."/>
            <person name="Islam S."/>
            <person name="Flora M.S."/>
            <person name="Rahman M."/>
            <person name="Ziaur R.M."/>
            <person name="Epstein J.H."/>
            <person name="Hassan M."/>
            <person name="Klassen M."/>
            <person name="Woodard K."/>
            <person name="Webb A."/>
            <person name="Webby R.J."/>
            <person name="El Zowalaty M.E."/>
        </authorList>
    </citation>
    <scope>NUCLEOTIDE SEQUENCE</scope>
    <source>
        <strain evidence="3">Pbs3</strain>
    </source>
</reference>
<dbReference type="EMBL" id="CAKKTJ010000324">
    <property type="protein sequence ID" value="CAH0480316.1"/>
    <property type="molecule type" value="Genomic_DNA"/>
</dbReference>
<evidence type="ECO:0000259" key="2">
    <source>
        <dbReference type="PROSITE" id="PS50888"/>
    </source>
</evidence>
<organism evidence="3 4">
    <name type="scientific">Peronospora belbahrii</name>
    <dbReference type="NCBI Taxonomy" id="622444"/>
    <lineage>
        <taxon>Eukaryota</taxon>
        <taxon>Sar</taxon>
        <taxon>Stramenopiles</taxon>
        <taxon>Oomycota</taxon>
        <taxon>Peronosporomycetes</taxon>
        <taxon>Peronosporales</taxon>
        <taxon>Peronosporaceae</taxon>
        <taxon>Peronospora</taxon>
    </lineage>
</organism>
<dbReference type="InterPro" id="IPR036638">
    <property type="entry name" value="HLH_DNA-bd_sf"/>
</dbReference>